<gene>
    <name evidence="1" type="ORF">MNB_SV-13-1100</name>
</gene>
<reference evidence="1" key="1">
    <citation type="submission" date="2016-10" db="EMBL/GenBank/DDBJ databases">
        <authorList>
            <person name="de Groot N.N."/>
        </authorList>
    </citation>
    <scope>NUCLEOTIDE SEQUENCE</scope>
</reference>
<organism evidence="1">
    <name type="scientific">hydrothermal vent metagenome</name>
    <dbReference type="NCBI Taxonomy" id="652676"/>
    <lineage>
        <taxon>unclassified sequences</taxon>
        <taxon>metagenomes</taxon>
        <taxon>ecological metagenomes</taxon>
    </lineage>
</organism>
<dbReference type="EMBL" id="FPHM01000295">
    <property type="protein sequence ID" value="SFV71707.1"/>
    <property type="molecule type" value="Genomic_DNA"/>
</dbReference>
<dbReference type="AlphaFoldDB" id="A0A1W1D1A8"/>
<sequence>MFRLKNIPMLFLALLILILILFQSWTFYLGTTNVTFERLLGNKPYKEIEDISLRRYKEGAISPHLFTIKTNNEKDTIDNLSKTCKLEKITIEKLPKEANETDTEMVDVIKKSPYIYLTKKYNLQNPKEGRMCLVFSDKEHLYLFINGNI</sequence>
<evidence type="ECO:0000313" key="1">
    <source>
        <dbReference type="EMBL" id="SFV71707.1"/>
    </source>
</evidence>
<proteinExistence type="predicted"/>
<accession>A0A1W1D1A8</accession>
<name>A0A1W1D1A8_9ZZZZ</name>
<protein>
    <submittedName>
        <fullName evidence="1">Uncharacterized protein</fullName>
    </submittedName>
</protein>